<accession>A0A370B5K6</accession>
<evidence type="ECO:0000313" key="4">
    <source>
        <dbReference type="Proteomes" id="UP000253741"/>
    </source>
</evidence>
<dbReference type="AlphaFoldDB" id="A0A370B5K6"/>
<name>A0A370B5K6_9ACTN</name>
<feature type="compositionally biased region" description="Low complexity" evidence="1">
    <location>
        <begin position="128"/>
        <end position="138"/>
    </location>
</feature>
<sequence>MSHATGARSRFAGTGTGAGAGRGPVLLPGALAGALLAVLAVLAFCGHVPVPVAGAGPQAAPGVASGAVVEVEVVVTADGGYGRGTPGCGRGGQDDLGSRPVVPPRGGTGPELLPALYDAHGGGGQGSATGQTAASVPPERGRPPLPGPSPIGLSVLRV</sequence>
<dbReference type="EMBL" id="QQNA01000254">
    <property type="protein sequence ID" value="RDG35036.1"/>
    <property type="molecule type" value="Genomic_DNA"/>
</dbReference>
<keyword evidence="2" id="KW-0472">Membrane</keyword>
<feature type="transmembrane region" description="Helical" evidence="2">
    <location>
        <begin position="25"/>
        <end position="45"/>
    </location>
</feature>
<gene>
    <name evidence="3" type="ORF">DVH02_27445</name>
</gene>
<protein>
    <submittedName>
        <fullName evidence="3">Uncharacterized protein</fullName>
    </submittedName>
</protein>
<keyword evidence="2" id="KW-1133">Transmembrane helix</keyword>
<evidence type="ECO:0000313" key="3">
    <source>
        <dbReference type="EMBL" id="RDG35036.1"/>
    </source>
</evidence>
<reference evidence="3 4" key="1">
    <citation type="submission" date="2018-07" db="EMBL/GenBank/DDBJ databases">
        <title>Streptomyces species from bats.</title>
        <authorList>
            <person name="Dunlap C."/>
        </authorList>
    </citation>
    <scope>NUCLEOTIDE SEQUENCE [LARGE SCALE GENOMIC DNA]</scope>
    <source>
        <strain evidence="3 4">AC230</strain>
    </source>
</reference>
<dbReference type="RefSeq" id="WP_114626550.1">
    <property type="nucleotide sequence ID" value="NZ_QQNA01000254.1"/>
</dbReference>
<keyword evidence="4" id="KW-1185">Reference proteome</keyword>
<keyword evidence="2" id="KW-0812">Transmembrane</keyword>
<evidence type="ECO:0000256" key="1">
    <source>
        <dbReference type="SAM" id="MobiDB-lite"/>
    </source>
</evidence>
<feature type="region of interest" description="Disordered" evidence="1">
    <location>
        <begin position="80"/>
        <end position="158"/>
    </location>
</feature>
<feature type="compositionally biased region" description="Gly residues" evidence="1">
    <location>
        <begin position="80"/>
        <end position="91"/>
    </location>
</feature>
<comment type="caution">
    <text evidence="3">The sequence shown here is derived from an EMBL/GenBank/DDBJ whole genome shotgun (WGS) entry which is preliminary data.</text>
</comment>
<evidence type="ECO:0000256" key="2">
    <source>
        <dbReference type="SAM" id="Phobius"/>
    </source>
</evidence>
<organism evidence="3 4">
    <name type="scientific">Streptomyces corynorhini</name>
    <dbReference type="NCBI Taxonomy" id="2282652"/>
    <lineage>
        <taxon>Bacteria</taxon>
        <taxon>Bacillati</taxon>
        <taxon>Actinomycetota</taxon>
        <taxon>Actinomycetes</taxon>
        <taxon>Kitasatosporales</taxon>
        <taxon>Streptomycetaceae</taxon>
        <taxon>Streptomyces</taxon>
    </lineage>
</organism>
<proteinExistence type="predicted"/>
<dbReference type="Proteomes" id="UP000253741">
    <property type="component" value="Unassembled WGS sequence"/>
</dbReference>